<protein>
    <submittedName>
        <fullName evidence="3">Uncharacterized protein</fullName>
    </submittedName>
</protein>
<reference evidence="3" key="2">
    <citation type="submission" date="2020-02" db="EMBL/GenBank/DDBJ databases">
        <title>Genomic Insights into the Phylogeny and Genetic Plasticity of the Human and Animal Enteric Pathogen Clostridium perfringens.</title>
        <authorList>
            <person name="Feng Y."/>
            <person name="Hu Y."/>
        </authorList>
    </citation>
    <scope>NUCLEOTIDE SEQUENCE</scope>
    <source>
        <strain evidence="3">CP-08</strain>
    </source>
</reference>
<sequence>MKERINFKILNQAAWISLLLTFITPYELSSSGFKTWGYPVKYFTTYEFPQDSTTLLFSTSTNLLGLISNILVIYIMINTFILLKERLKKYKANTL</sequence>
<evidence type="ECO:0000256" key="1">
    <source>
        <dbReference type="SAM" id="Phobius"/>
    </source>
</evidence>
<dbReference type="AlphaFoldDB" id="A0A6G4ZBF8"/>
<keyword evidence="1" id="KW-0472">Membrane</keyword>
<reference evidence="2" key="1">
    <citation type="submission" date="2019-11" db="EMBL/GenBank/DDBJ databases">
        <title>Characterization of Clostridium perfringens isolates from swine manure treated agricultural soils.</title>
        <authorList>
            <person name="Wushke S.T."/>
        </authorList>
    </citation>
    <scope>NUCLEOTIDE SEQUENCE</scope>
    <source>
        <strain evidence="2">V2</strain>
    </source>
</reference>
<evidence type="ECO:0000313" key="3">
    <source>
        <dbReference type="EMBL" id="NGT89834.1"/>
    </source>
</evidence>
<comment type="caution">
    <text evidence="3">The sequence shown here is derived from an EMBL/GenBank/DDBJ whole genome shotgun (WGS) entry which is preliminary data.</text>
</comment>
<dbReference type="Proteomes" id="UP001292368">
    <property type="component" value="Unassembled WGS sequence"/>
</dbReference>
<accession>A0A6G4ZBF8</accession>
<dbReference type="EMBL" id="JAALNF010000001">
    <property type="protein sequence ID" value="NGT89834.1"/>
    <property type="molecule type" value="Genomic_DNA"/>
</dbReference>
<gene>
    <name evidence="3" type="ORF">G6Z02_06310</name>
    <name evidence="2" type="ORF">GNF77_05215</name>
</gene>
<dbReference type="RefSeq" id="WP_042267635.1">
    <property type="nucleotide sequence ID" value="NZ_CABHIO010000010.1"/>
</dbReference>
<evidence type="ECO:0000313" key="2">
    <source>
        <dbReference type="EMBL" id="MDZ5008316.1"/>
    </source>
</evidence>
<organism evidence="3">
    <name type="scientific">Clostridium perfringens</name>
    <dbReference type="NCBI Taxonomy" id="1502"/>
    <lineage>
        <taxon>Bacteria</taxon>
        <taxon>Bacillati</taxon>
        <taxon>Bacillota</taxon>
        <taxon>Clostridia</taxon>
        <taxon>Eubacteriales</taxon>
        <taxon>Clostridiaceae</taxon>
        <taxon>Clostridium</taxon>
    </lineage>
</organism>
<feature type="transmembrane region" description="Helical" evidence="1">
    <location>
        <begin position="63"/>
        <end position="83"/>
    </location>
</feature>
<proteinExistence type="predicted"/>
<keyword evidence="1" id="KW-0812">Transmembrane</keyword>
<dbReference type="EMBL" id="WNVM01000002">
    <property type="protein sequence ID" value="MDZ5008316.1"/>
    <property type="molecule type" value="Genomic_DNA"/>
</dbReference>
<name>A0A6G4ZBF8_CLOPF</name>
<keyword evidence="1" id="KW-1133">Transmembrane helix</keyword>